<name>A0A5N6ZXY8_9EURO</name>
<evidence type="ECO:0000313" key="1">
    <source>
        <dbReference type="EMBL" id="KAE8362474.1"/>
    </source>
</evidence>
<keyword evidence="2" id="KW-1185">Reference proteome</keyword>
<evidence type="ECO:0000313" key="2">
    <source>
        <dbReference type="Proteomes" id="UP000326268"/>
    </source>
</evidence>
<dbReference type="OrthoDB" id="10431725at2759"/>
<organism evidence="1 2">
    <name type="scientific">Aspergillus caelatus</name>
    <dbReference type="NCBI Taxonomy" id="61420"/>
    <lineage>
        <taxon>Eukaryota</taxon>
        <taxon>Fungi</taxon>
        <taxon>Dikarya</taxon>
        <taxon>Ascomycota</taxon>
        <taxon>Pezizomycotina</taxon>
        <taxon>Eurotiomycetes</taxon>
        <taxon>Eurotiomycetidae</taxon>
        <taxon>Eurotiales</taxon>
        <taxon>Aspergillaceae</taxon>
        <taxon>Aspergillus</taxon>
        <taxon>Aspergillus subgen. Circumdati</taxon>
    </lineage>
</organism>
<dbReference type="AlphaFoldDB" id="A0A5N6ZXY8"/>
<dbReference type="EMBL" id="ML737703">
    <property type="protein sequence ID" value="KAE8362474.1"/>
    <property type="molecule type" value="Genomic_DNA"/>
</dbReference>
<dbReference type="GeneID" id="43652083"/>
<sequence length="55" mass="6331">MLHPYRIPMGQVRVHAMVYLLNQCFLSRMNVCSTGEVDHGEIRTLRVEACLQTVN</sequence>
<gene>
    <name evidence="1" type="ORF">BDV27DRAFT_131495</name>
</gene>
<accession>A0A5N6ZXY8</accession>
<reference evidence="1 2" key="1">
    <citation type="submission" date="2019-04" db="EMBL/GenBank/DDBJ databases">
        <title>Friends and foes A comparative genomics studyof 23 Aspergillus species from section Flavi.</title>
        <authorList>
            <consortium name="DOE Joint Genome Institute"/>
            <person name="Kjaerbolling I."/>
            <person name="Vesth T."/>
            <person name="Frisvad J.C."/>
            <person name="Nybo J.L."/>
            <person name="Theobald S."/>
            <person name="Kildgaard S."/>
            <person name="Isbrandt T."/>
            <person name="Kuo A."/>
            <person name="Sato A."/>
            <person name="Lyhne E.K."/>
            <person name="Kogle M.E."/>
            <person name="Wiebenga A."/>
            <person name="Kun R.S."/>
            <person name="Lubbers R.J."/>
            <person name="Makela M.R."/>
            <person name="Barry K."/>
            <person name="Chovatia M."/>
            <person name="Clum A."/>
            <person name="Daum C."/>
            <person name="Haridas S."/>
            <person name="He G."/>
            <person name="LaButti K."/>
            <person name="Lipzen A."/>
            <person name="Mondo S."/>
            <person name="Riley R."/>
            <person name="Salamov A."/>
            <person name="Simmons B.A."/>
            <person name="Magnuson J.K."/>
            <person name="Henrissat B."/>
            <person name="Mortensen U.H."/>
            <person name="Larsen T.O."/>
            <person name="Devries R.P."/>
            <person name="Grigoriev I.V."/>
            <person name="Machida M."/>
            <person name="Baker S.E."/>
            <person name="Andersen M.R."/>
        </authorList>
    </citation>
    <scope>NUCLEOTIDE SEQUENCE [LARGE SCALE GENOMIC DNA]</scope>
    <source>
        <strain evidence="1 2">CBS 763.97</strain>
    </source>
</reference>
<dbReference type="Proteomes" id="UP000326268">
    <property type="component" value="Unassembled WGS sequence"/>
</dbReference>
<dbReference type="RefSeq" id="XP_031925555.1">
    <property type="nucleotide sequence ID" value="XM_032067637.1"/>
</dbReference>
<proteinExistence type="predicted"/>
<protein>
    <submittedName>
        <fullName evidence="1">Uncharacterized protein</fullName>
    </submittedName>
</protein>